<proteinExistence type="predicted"/>
<accession>A0A7G9QTY0</accession>
<dbReference type="KEGG" id="tbv:H9L17_01065"/>
<keyword evidence="3" id="KW-1185">Reference proteome</keyword>
<name>A0A7G9QTY0_9GAMM</name>
<organism evidence="2 3">
    <name type="scientific">Thermomonas brevis</name>
    <dbReference type="NCBI Taxonomy" id="215691"/>
    <lineage>
        <taxon>Bacteria</taxon>
        <taxon>Pseudomonadati</taxon>
        <taxon>Pseudomonadota</taxon>
        <taxon>Gammaproteobacteria</taxon>
        <taxon>Lysobacterales</taxon>
        <taxon>Lysobacteraceae</taxon>
        <taxon>Thermomonas</taxon>
    </lineage>
</organism>
<protein>
    <submittedName>
        <fullName evidence="2">SseB family protein</fullName>
    </submittedName>
</protein>
<dbReference type="EMBL" id="CP060711">
    <property type="protein sequence ID" value="QNN46805.1"/>
    <property type="molecule type" value="Genomic_DNA"/>
</dbReference>
<evidence type="ECO:0000313" key="2">
    <source>
        <dbReference type="EMBL" id="QNN46805.1"/>
    </source>
</evidence>
<reference evidence="2 3" key="1">
    <citation type="submission" date="2020-08" db="EMBL/GenBank/DDBJ databases">
        <title>Genome sequence of Thermomonas brevis KACC 16975T.</title>
        <authorList>
            <person name="Hyun D.-W."/>
            <person name="Bae J.-W."/>
        </authorList>
    </citation>
    <scope>NUCLEOTIDE SEQUENCE [LARGE SCALE GENOMIC DNA]</scope>
    <source>
        <strain evidence="2 3">KACC 16975</strain>
    </source>
</reference>
<dbReference type="Proteomes" id="UP000515977">
    <property type="component" value="Chromosome"/>
</dbReference>
<dbReference type="RefSeq" id="WP_187570554.1">
    <property type="nucleotide sequence ID" value="NZ_CP060711.1"/>
</dbReference>
<dbReference type="AlphaFoldDB" id="A0A7G9QTY0"/>
<evidence type="ECO:0000259" key="1">
    <source>
        <dbReference type="Pfam" id="PF07179"/>
    </source>
</evidence>
<feature type="domain" description="SseB protein N-terminal" evidence="1">
    <location>
        <begin position="21"/>
        <end position="126"/>
    </location>
</feature>
<gene>
    <name evidence="2" type="ORF">H9L17_01065</name>
</gene>
<evidence type="ECO:0000313" key="3">
    <source>
        <dbReference type="Proteomes" id="UP000515977"/>
    </source>
</evidence>
<dbReference type="Pfam" id="PF07179">
    <property type="entry name" value="SseB"/>
    <property type="match status" value="1"/>
</dbReference>
<sequence>MIKKSPKNRAFSMSSPAEQDLERRLELARLSHDDEVLFFRHLLDARVYAHAPISDDYPRTRLIQFRHPDGFYAVPFFTSRSKALFASGPTIRIVQMTGRDLLQGSPGATFMLNPNDGGCVLYPEEVLALLKDGSVARVEILDQDDSAPLVSLEEANPPTWLMPTLMAVYMDMPFVRAAYLLELEPLEGASRFLVAIGVGPEHAERAVRASTTAIQTLCAEAGIYMDMATFNPQKGRPEYLLQRGVERFYGPQLN</sequence>
<dbReference type="InterPro" id="IPR009839">
    <property type="entry name" value="SseB_N"/>
</dbReference>